<dbReference type="AlphaFoldDB" id="A0A8J8NAU7"/>
<keyword evidence="2" id="KW-1185">Reference proteome</keyword>
<comment type="caution">
    <text evidence="1">The sequence shown here is derived from an EMBL/GenBank/DDBJ whole genome shotgun (WGS) entry which is preliminary data.</text>
</comment>
<accession>A0A8J8NAU7</accession>
<evidence type="ECO:0000313" key="2">
    <source>
        <dbReference type="Proteomes" id="UP000785679"/>
    </source>
</evidence>
<protein>
    <submittedName>
        <fullName evidence="1">Uncharacterized protein</fullName>
    </submittedName>
</protein>
<name>A0A8J8NAU7_HALGN</name>
<dbReference type="EMBL" id="RRYP01029783">
    <property type="protein sequence ID" value="TNV71469.1"/>
    <property type="molecule type" value="Genomic_DNA"/>
</dbReference>
<dbReference type="Proteomes" id="UP000785679">
    <property type="component" value="Unassembled WGS sequence"/>
</dbReference>
<proteinExistence type="predicted"/>
<organism evidence="1 2">
    <name type="scientific">Halteria grandinella</name>
    <dbReference type="NCBI Taxonomy" id="5974"/>
    <lineage>
        <taxon>Eukaryota</taxon>
        <taxon>Sar</taxon>
        <taxon>Alveolata</taxon>
        <taxon>Ciliophora</taxon>
        <taxon>Intramacronucleata</taxon>
        <taxon>Spirotrichea</taxon>
        <taxon>Stichotrichia</taxon>
        <taxon>Sporadotrichida</taxon>
        <taxon>Halteriidae</taxon>
        <taxon>Halteria</taxon>
    </lineage>
</organism>
<sequence>MSRQNSNISVSWTSPSWIKLFSSSVVSSQTQRITSSCVKVCIIARRMFAHHFAQINQRITHSSQCRVDTHAGCISNLLKAHVLIVSHYEHFSLLIRQAFNQISKMSMCFFPDLTFFIRIFGKIKGIENTATVFQYDIRVTFITPEIINRHIMRDSKNPRQKFTFFVVFARAQNVNCLDECILHQIFCHISVFNNQIYGSINFRLVSQNKRFKSTLITVDVE</sequence>
<gene>
    <name evidence="1" type="ORF">FGO68_gene17508</name>
</gene>
<evidence type="ECO:0000313" key="1">
    <source>
        <dbReference type="EMBL" id="TNV71469.1"/>
    </source>
</evidence>
<reference evidence="1" key="1">
    <citation type="submission" date="2019-06" db="EMBL/GenBank/DDBJ databases">
        <authorList>
            <person name="Zheng W."/>
        </authorList>
    </citation>
    <scope>NUCLEOTIDE SEQUENCE</scope>
    <source>
        <strain evidence="1">QDHG01</strain>
    </source>
</reference>